<dbReference type="Gene3D" id="2.30.130.30">
    <property type="entry name" value="Hypothetical protein"/>
    <property type="match status" value="1"/>
</dbReference>
<protein>
    <submittedName>
        <fullName evidence="2">ASCH domain-containing protein</fullName>
    </submittedName>
</protein>
<dbReference type="EMBL" id="RXHU01000055">
    <property type="protein sequence ID" value="RTE08236.1"/>
    <property type="molecule type" value="Genomic_DNA"/>
</dbReference>
<reference evidence="2 3" key="1">
    <citation type="submission" date="2018-12" db="EMBL/GenBank/DDBJ databases">
        <title>Bacillus ochoae sp. nov., Paenibacillus whitsoniae sp. nov., Paenibacillus spiritus sp. nov. Isolated from the Mars Exploration Rover during spacecraft assembly.</title>
        <authorList>
            <person name="Seuylemezian A."/>
            <person name="Vaishampayan P."/>
        </authorList>
    </citation>
    <scope>NUCLEOTIDE SEQUENCE [LARGE SCALE GENOMIC DNA]</scope>
    <source>
        <strain evidence="2 3">MER 54</strain>
    </source>
</reference>
<dbReference type="SUPFAM" id="SSF88697">
    <property type="entry name" value="PUA domain-like"/>
    <property type="match status" value="1"/>
</dbReference>
<feature type="domain" description="ASCH" evidence="1">
    <location>
        <begin position="5"/>
        <end position="99"/>
    </location>
</feature>
<dbReference type="AlphaFoldDB" id="A0A430JAX1"/>
<organism evidence="2 3">
    <name type="scientific">Paenibacillus whitsoniae</name>
    <dbReference type="NCBI Taxonomy" id="2496558"/>
    <lineage>
        <taxon>Bacteria</taxon>
        <taxon>Bacillati</taxon>
        <taxon>Bacillota</taxon>
        <taxon>Bacilli</taxon>
        <taxon>Bacillales</taxon>
        <taxon>Paenibacillaceae</taxon>
        <taxon>Paenibacillus</taxon>
    </lineage>
</organism>
<dbReference type="OrthoDB" id="9800495at2"/>
<dbReference type="Proteomes" id="UP000276128">
    <property type="component" value="Unassembled WGS sequence"/>
</dbReference>
<accession>A0A430JAX1</accession>
<dbReference type="InterPro" id="IPR015947">
    <property type="entry name" value="PUA-like_sf"/>
</dbReference>
<dbReference type="InterPro" id="IPR007374">
    <property type="entry name" value="ASCH_domain"/>
</dbReference>
<sequence length="123" mass="14578">MNVLLSIKPEFANKIFSGDKRYEYRKTIFKRNDITRVVVYATAPISRIIGEFEIESILFDDVNSLWEETKAYSGIDEQFFFEYFTKKEKGYAIKIKSYEKYQRSKKLDEVYCSGPPQSFAYID</sequence>
<gene>
    <name evidence="2" type="ORF">EJQ19_18535</name>
</gene>
<dbReference type="Pfam" id="PF04266">
    <property type="entry name" value="ASCH"/>
    <property type="match status" value="1"/>
</dbReference>
<comment type="caution">
    <text evidence="2">The sequence shown here is derived from an EMBL/GenBank/DDBJ whole genome shotgun (WGS) entry which is preliminary data.</text>
</comment>
<name>A0A430JAX1_9BACL</name>
<dbReference type="SMART" id="SM01022">
    <property type="entry name" value="ASCH"/>
    <property type="match status" value="1"/>
</dbReference>
<evidence type="ECO:0000259" key="1">
    <source>
        <dbReference type="SMART" id="SM01022"/>
    </source>
</evidence>
<dbReference type="RefSeq" id="WP_126142732.1">
    <property type="nucleotide sequence ID" value="NZ_RXHU01000055.1"/>
</dbReference>
<evidence type="ECO:0000313" key="3">
    <source>
        <dbReference type="Proteomes" id="UP000276128"/>
    </source>
</evidence>
<evidence type="ECO:0000313" key="2">
    <source>
        <dbReference type="EMBL" id="RTE08236.1"/>
    </source>
</evidence>
<keyword evidence="3" id="KW-1185">Reference proteome</keyword>
<proteinExistence type="predicted"/>